<dbReference type="STRING" id="869212.Turpa_0894"/>
<reference evidence="3 4" key="1">
    <citation type="submission" date="2012-06" db="EMBL/GenBank/DDBJ databases">
        <title>The complete chromosome of genome of Turneriella parva DSM 21527.</title>
        <authorList>
            <consortium name="US DOE Joint Genome Institute (JGI-PGF)"/>
            <person name="Lucas S."/>
            <person name="Han J."/>
            <person name="Lapidus A."/>
            <person name="Bruce D."/>
            <person name="Goodwin L."/>
            <person name="Pitluck S."/>
            <person name="Peters L."/>
            <person name="Kyrpides N."/>
            <person name="Mavromatis K."/>
            <person name="Ivanova N."/>
            <person name="Mikhailova N."/>
            <person name="Chertkov O."/>
            <person name="Detter J.C."/>
            <person name="Tapia R."/>
            <person name="Han C."/>
            <person name="Land M."/>
            <person name="Hauser L."/>
            <person name="Markowitz V."/>
            <person name="Cheng J.-F."/>
            <person name="Hugenholtz P."/>
            <person name="Woyke T."/>
            <person name="Wu D."/>
            <person name="Gronow S."/>
            <person name="Wellnitz S."/>
            <person name="Brambilla E."/>
            <person name="Klenk H.-P."/>
            <person name="Eisen J.A."/>
        </authorList>
    </citation>
    <scope>NUCLEOTIDE SEQUENCE [LARGE SCALE GENOMIC DNA]</scope>
    <source>
        <strain evidence="4">ATCC BAA-1111 / DSM 21527 / NCTC 11395 / H</strain>
    </source>
</reference>
<proteinExistence type="predicted"/>
<dbReference type="EMBL" id="CP002959">
    <property type="protein sequence ID" value="AFM11545.1"/>
    <property type="molecule type" value="Genomic_DNA"/>
</dbReference>
<evidence type="ECO:0000313" key="4">
    <source>
        <dbReference type="Proteomes" id="UP000006048"/>
    </source>
</evidence>
<gene>
    <name evidence="3" type="ordered locus">Turpa_0894</name>
</gene>
<evidence type="ECO:0000256" key="1">
    <source>
        <dbReference type="ARBA" id="ARBA00022729"/>
    </source>
</evidence>
<feature type="domain" description="SbsA Ig-like" evidence="2">
    <location>
        <begin position="34"/>
        <end position="145"/>
    </location>
</feature>
<name>I4B2N8_TURPD</name>
<dbReference type="InterPro" id="IPR014755">
    <property type="entry name" value="Cu-Rt/internalin_Ig-like"/>
</dbReference>
<dbReference type="RefSeq" id="WP_014802063.1">
    <property type="nucleotide sequence ID" value="NC_018020.1"/>
</dbReference>
<dbReference type="HOGENOM" id="CLU_1053539_0_0_12"/>
<keyword evidence="4" id="KW-1185">Reference proteome</keyword>
<dbReference type="AlphaFoldDB" id="I4B2N8"/>
<dbReference type="Proteomes" id="UP000006048">
    <property type="component" value="Chromosome"/>
</dbReference>
<sequence length="264" mass="28120">MKKLMVCGVILGFAHCMGVSVPEDFVVDKYYASPTQVLSTSPTTSMSWTTLTQSVQLKFNNPMEAASLTVDTVGDCGSGNIQLLNNRSGACSPLTLTSLEKRNSILVATPSADLDPNTDYTITVKAGVTDFRGAAFGSDKAFQFKSGIPLGQELRVVSVTAAAGTFTGGDMDITVVLSRQLQNGTLFALNDCNSIFTIIDALNACNAGGSYPNHTFQHTGGGTYRIFHKSGGTLPITSQTFRIRQTAIDQYDITLGNDYTVTLP</sequence>
<evidence type="ECO:0000313" key="3">
    <source>
        <dbReference type="EMBL" id="AFM11545.1"/>
    </source>
</evidence>
<dbReference type="InterPro" id="IPR032812">
    <property type="entry name" value="SbsA_Ig"/>
</dbReference>
<dbReference type="KEGG" id="tpx:Turpa_0894"/>
<accession>I4B2N8</accession>
<protein>
    <recommendedName>
        <fullName evidence="2">SbsA Ig-like domain-containing protein</fullName>
    </recommendedName>
</protein>
<keyword evidence="1" id="KW-0732">Signal</keyword>
<dbReference type="Pfam" id="PF13205">
    <property type="entry name" value="Big_5"/>
    <property type="match status" value="1"/>
</dbReference>
<dbReference type="Gene3D" id="2.60.40.1220">
    <property type="match status" value="1"/>
</dbReference>
<organism evidence="3 4">
    <name type="scientific">Turneriella parva (strain ATCC BAA-1111 / DSM 21527 / NCTC 11395 / H)</name>
    <name type="common">Leptospira parva</name>
    <dbReference type="NCBI Taxonomy" id="869212"/>
    <lineage>
        <taxon>Bacteria</taxon>
        <taxon>Pseudomonadati</taxon>
        <taxon>Spirochaetota</taxon>
        <taxon>Spirochaetia</taxon>
        <taxon>Leptospirales</taxon>
        <taxon>Leptospiraceae</taxon>
        <taxon>Turneriella</taxon>
    </lineage>
</organism>
<evidence type="ECO:0000259" key="2">
    <source>
        <dbReference type="Pfam" id="PF13205"/>
    </source>
</evidence>